<keyword evidence="1" id="KW-0812">Transmembrane</keyword>
<keyword evidence="1" id="KW-0472">Membrane</keyword>
<name>A0A1G7S5C9_9BURK</name>
<feature type="transmembrane region" description="Helical" evidence="1">
    <location>
        <begin position="6"/>
        <end position="24"/>
    </location>
</feature>
<sequence length="85" mass="9263">MDTVLSILSGLCFAWVLVYLAYSFRSAIWTGARHSGGFVVLELQPHRARGSREAARARLLKRMAISAVLALPLGIALSIVRLAIL</sequence>
<evidence type="ECO:0000313" key="3">
    <source>
        <dbReference type="Proteomes" id="UP000199706"/>
    </source>
</evidence>
<dbReference type="OrthoDB" id="9009736at2"/>
<dbReference type="EMBL" id="FNCJ01000002">
    <property type="protein sequence ID" value="SDG18235.1"/>
    <property type="molecule type" value="Genomic_DNA"/>
</dbReference>
<dbReference type="AlphaFoldDB" id="A0A1G7S5C9"/>
<proteinExistence type="predicted"/>
<feature type="transmembrane region" description="Helical" evidence="1">
    <location>
        <begin position="64"/>
        <end position="84"/>
    </location>
</feature>
<dbReference type="Proteomes" id="UP000199706">
    <property type="component" value="Unassembled WGS sequence"/>
</dbReference>
<accession>A0A1G7S5C9</accession>
<organism evidence="2 3">
    <name type="scientific">Paraburkholderia phenazinium</name>
    <dbReference type="NCBI Taxonomy" id="60549"/>
    <lineage>
        <taxon>Bacteria</taxon>
        <taxon>Pseudomonadati</taxon>
        <taxon>Pseudomonadota</taxon>
        <taxon>Betaproteobacteria</taxon>
        <taxon>Burkholderiales</taxon>
        <taxon>Burkholderiaceae</taxon>
        <taxon>Paraburkholderia</taxon>
    </lineage>
</organism>
<evidence type="ECO:0000256" key="1">
    <source>
        <dbReference type="SAM" id="Phobius"/>
    </source>
</evidence>
<gene>
    <name evidence="2" type="ORF">SAMN05216466_102390</name>
</gene>
<keyword evidence="1" id="KW-1133">Transmembrane helix</keyword>
<reference evidence="2 3" key="1">
    <citation type="submission" date="2016-10" db="EMBL/GenBank/DDBJ databases">
        <authorList>
            <person name="de Groot N.N."/>
        </authorList>
    </citation>
    <scope>NUCLEOTIDE SEQUENCE [LARGE SCALE GENOMIC DNA]</scope>
    <source>
        <strain evidence="2 3">LMG 2247</strain>
    </source>
</reference>
<evidence type="ECO:0000313" key="2">
    <source>
        <dbReference type="EMBL" id="SDG18235.1"/>
    </source>
</evidence>
<protein>
    <submittedName>
        <fullName evidence="2">Uncharacterized protein</fullName>
    </submittedName>
</protein>
<dbReference type="RefSeq" id="WP_090682481.1">
    <property type="nucleotide sequence ID" value="NZ_CADERL010000002.1"/>
</dbReference>